<keyword evidence="1" id="KW-0812">Transmembrane</keyword>
<protein>
    <recommendedName>
        <fullName evidence="4">DUF106 domain-containing protein</fullName>
    </recommendedName>
</protein>
<feature type="transmembrane region" description="Helical" evidence="1">
    <location>
        <begin position="286"/>
        <end position="304"/>
    </location>
</feature>
<name>A0ABW7N648_9BACT</name>
<comment type="caution">
    <text evidence="2">The sequence shown here is derived from an EMBL/GenBank/DDBJ whole genome shotgun (WGS) entry which is preliminary data.</text>
</comment>
<evidence type="ECO:0000313" key="2">
    <source>
        <dbReference type="EMBL" id="MFH6983087.1"/>
    </source>
</evidence>
<reference evidence="2 3" key="1">
    <citation type="journal article" date="2013" name="Int. J. Syst. Evol. Microbiol.">
        <title>Marinoscillum luteum sp. nov., isolated from marine sediment.</title>
        <authorList>
            <person name="Cha I.T."/>
            <person name="Park S.J."/>
            <person name="Kim S.J."/>
            <person name="Kim J.G."/>
            <person name="Jung M.Y."/>
            <person name="Shin K.S."/>
            <person name="Kwon K.K."/>
            <person name="Yang S.H."/>
            <person name="Seo Y.S."/>
            <person name="Rhee S.K."/>
        </authorList>
    </citation>
    <scope>NUCLEOTIDE SEQUENCE [LARGE SCALE GENOMIC DNA]</scope>
    <source>
        <strain evidence="2 3">KCTC 23939</strain>
    </source>
</reference>
<keyword evidence="3" id="KW-1185">Reference proteome</keyword>
<dbReference type="EMBL" id="JBIPKE010000014">
    <property type="protein sequence ID" value="MFH6983087.1"/>
    <property type="molecule type" value="Genomic_DNA"/>
</dbReference>
<keyword evidence="1" id="KW-0472">Membrane</keyword>
<proteinExistence type="predicted"/>
<feature type="transmembrane region" description="Helical" evidence="1">
    <location>
        <begin position="164"/>
        <end position="182"/>
    </location>
</feature>
<keyword evidence="1" id="KW-1133">Transmembrane helix</keyword>
<sequence>MFLQILDLVIGLIFIYFILSIAASSIMETISRTRNVRAKSLQKWLTDSFNEKVGDKTVGELIHEHSLIKKLTTSGRIPSYIPPDIFSRVLLDLIHSQEDKEIKSYDAKTLKKSLESTTLLPEDMKRSFLQYLSENEKDLDAFRASISGWFDDSMSRIGGKFKKYTQQIILVVSLVLAGVLNIDTFQLAEFLYENPQARESLVEASRQALKDSVYQKSLAKIPTDSNYDVAEEIARIKTQVNEIDSLQQSLIDLKLPIGWPVKKAVLTTWPTFSTFWDFVGAWLKKIGGWLITGFAVSLGAPFWFETLNKLVNLRGAGSNPSVPPKPTKT</sequence>
<dbReference type="RefSeq" id="WP_395416662.1">
    <property type="nucleotide sequence ID" value="NZ_JBIPKE010000014.1"/>
</dbReference>
<accession>A0ABW7N648</accession>
<gene>
    <name evidence="2" type="ORF">ACHKAR_06535</name>
</gene>
<evidence type="ECO:0008006" key="4">
    <source>
        <dbReference type="Google" id="ProtNLM"/>
    </source>
</evidence>
<dbReference type="Proteomes" id="UP001610063">
    <property type="component" value="Unassembled WGS sequence"/>
</dbReference>
<evidence type="ECO:0000256" key="1">
    <source>
        <dbReference type="SAM" id="Phobius"/>
    </source>
</evidence>
<feature type="transmembrane region" description="Helical" evidence="1">
    <location>
        <begin position="6"/>
        <end position="27"/>
    </location>
</feature>
<evidence type="ECO:0000313" key="3">
    <source>
        <dbReference type="Proteomes" id="UP001610063"/>
    </source>
</evidence>
<organism evidence="2 3">
    <name type="scientific">Marinoscillum luteum</name>
    <dbReference type="NCBI Taxonomy" id="861051"/>
    <lineage>
        <taxon>Bacteria</taxon>
        <taxon>Pseudomonadati</taxon>
        <taxon>Bacteroidota</taxon>
        <taxon>Cytophagia</taxon>
        <taxon>Cytophagales</taxon>
        <taxon>Reichenbachiellaceae</taxon>
        <taxon>Marinoscillum</taxon>
    </lineage>
</organism>